<keyword evidence="3" id="KW-1185">Reference proteome</keyword>
<evidence type="ECO:0000259" key="1">
    <source>
        <dbReference type="PROSITE" id="PS51094"/>
    </source>
</evidence>
<proteinExistence type="predicted"/>
<dbReference type="InterPro" id="IPR016152">
    <property type="entry name" value="PTrfase/Anion_transptr"/>
</dbReference>
<dbReference type="SUPFAM" id="SSF55804">
    <property type="entry name" value="Phoshotransferase/anion transport protein"/>
    <property type="match status" value="1"/>
</dbReference>
<dbReference type="InterPro" id="IPR051541">
    <property type="entry name" value="PTS_SugarTrans_NitroReg"/>
</dbReference>
<dbReference type="EC" id="2.7.1.-" evidence="2"/>
<evidence type="ECO:0000313" key="3">
    <source>
        <dbReference type="Proteomes" id="UP001432180"/>
    </source>
</evidence>
<protein>
    <submittedName>
        <fullName evidence="2">Nitrogen regulatory protein</fullName>
        <ecNumber evidence="2">2.7.1.-</ecNumber>
    </submittedName>
</protein>
<sequence>MPAPVFLYSTGEPAHMFPPQLIVEHRVLAGASISSKKRLLETLAELLVAEQPQLSREAVFDRLLERERLGSTGLGHGVALPHARVADITDSIGAFIQMREPVAFDAIDDQPINLAFALLVPESANETHLQLLANLAEIFNQDPLRQRLRAAEDPRALLEILTQASPTPARGAR</sequence>
<dbReference type="PROSITE" id="PS00372">
    <property type="entry name" value="PTS_EIIA_TYPE_2_HIS"/>
    <property type="match status" value="1"/>
</dbReference>
<dbReference type="PANTHER" id="PTHR47738:SF1">
    <property type="entry name" value="NITROGEN REGULATORY PROTEIN"/>
    <property type="match status" value="1"/>
</dbReference>
<dbReference type="Gene3D" id="3.40.930.10">
    <property type="entry name" value="Mannitol-specific EII, Chain A"/>
    <property type="match status" value="1"/>
</dbReference>
<accession>A0ABZ0S4C7</accession>
<dbReference type="RefSeq" id="WP_328985995.1">
    <property type="nucleotide sequence ID" value="NZ_CP121472.1"/>
</dbReference>
<evidence type="ECO:0000313" key="2">
    <source>
        <dbReference type="EMBL" id="WPL15420.1"/>
    </source>
</evidence>
<dbReference type="PANTHER" id="PTHR47738">
    <property type="entry name" value="PTS SYSTEM FRUCTOSE-LIKE EIIA COMPONENT-RELATED"/>
    <property type="match status" value="1"/>
</dbReference>
<dbReference type="EMBL" id="CP121472">
    <property type="protein sequence ID" value="WPL15420.1"/>
    <property type="molecule type" value="Genomic_DNA"/>
</dbReference>
<dbReference type="InterPro" id="IPR002178">
    <property type="entry name" value="PTS_EIIA_type-2_dom"/>
</dbReference>
<name>A0ABZ0S4C7_9GAMM</name>
<dbReference type="Proteomes" id="UP001432180">
    <property type="component" value="Chromosome"/>
</dbReference>
<dbReference type="PROSITE" id="PS51094">
    <property type="entry name" value="PTS_EIIA_TYPE_2"/>
    <property type="match status" value="1"/>
</dbReference>
<keyword evidence="2" id="KW-0808">Transferase</keyword>
<feature type="domain" description="PTS EIIA type-2" evidence="1">
    <location>
        <begin position="20"/>
        <end position="164"/>
    </location>
</feature>
<gene>
    <name evidence="2" type="primary">ptsN</name>
    <name evidence="2" type="ORF">Thiowin_00316</name>
</gene>
<dbReference type="GO" id="GO:0016740">
    <property type="term" value="F:transferase activity"/>
    <property type="evidence" value="ECO:0007669"/>
    <property type="project" value="UniProtKB-KW"/>
</dbReference>
<dbReference type="CDD" id="cd00211">
    <property type="entry name" value="PTS_IIA_fru"/>
    <property type="match status" value="1"/>
</dbReference>
<reference evidence="2 3" key="1">
    <citation type="journal article" date="2023" name="Microorganisms">
        <title>Thiorhodovibrio frisius and Trv. litoralis spp. nov., Two Novel Members from a Clade of Fastidious Purple Sulfur Bacteria That Exhibit Unique Red-Shifted Light-Harvesting Capabilities.</title>
        <authorList>
            <person name="Methner A."/>
            <person name="Kuzyk S.B."/>
            <person name="Petersen J."/>
            <person name="Bauer S."/>
            <person name="Brinkmann H."/>
            <person name="Sichau K."/>
            <person name="Wanner G."/>
            <person name="Wolf J."/>
            <person name="Neumann-Schaal M."/>
            <person name="Henke P."/>
            <person name="Tank M."/>
            <person name="Sproer C."/>
            <person name="Bunk B."/>
            <person name="Overmann J."/>
        </authorList>
    </citation>
    <scope>NUCLEOTIDE SEQUENCE [LARGE SCALE GENOMIC DNA]</scope>
    <source>
        <strain evidence="2 3">DSM 6702</strain>
    </source>
</reference>
<organism evidence="2 3">
    <name type="scientific">Thiorhodovibrio winogradskyi</name>
    <dbReference type="NCBI Taxonomy" id="77007"/>
    <lineage>
        <taxon>Bacteria</taxon>
        <taxon>Pseudomonadati</taxon>
        <taxon>Pseudomonadota</taxon>
        <taxon>Gammaproteobacteria</taxon>
        <taxon>Chromatiales</taxon>
        <taxon>Chromatiaceae</taxon>
        <taxon>Thiorhodovibrio</taxon>
    </lineage>
</organism>
<dbReference type="Pfam" id="PF00359">
    <property type="entry name" value="PTS_EIIA_2"/>
    <property type="match status" value="1"/>
</dbReference>